<reference evidence="1 2" key="1">
    <citation type="submission" date="2022-11" db="EMBL/GenBank/DDBJ databases">
        <title>Minimal conservation of predation-associated metabolite biosynthetic gene clusters underscores biosynthetic potential of Myxococcota including descriptions for ten novel species: Archangium lansinium sp. nov., Myxococcus landrumus sp. nov., Nannocystis bai.</title>
        <authorList>
            <person name="Ahearne A."/>
            <person name="Stevens C."/>
            <person name="Phillips K."/>
        </authorList>
    </citation>
    <scope>NUCLEOTIDE SEQUENCE [LARGE SCALE GENOMIC DNA]</scope>
    <source>
        <strain evidence="1 2">MIWBW</strain>
    </source>
</reference>
<accession>A0ABT4ANB0</accession>
<dbReference type="PROSITE" id="PS51257">
    <property type="entry name" value="PROKAR_LIPOPROTEIN"/>
    <property type="match status" value="1"/>
</dbReference>
<evidence type="ECO:0000313" key="1">
    <source>
        <dbReference type="EMBL" id="MCY1083175.1"/>
    </source>
</evidence>
<keyword evidence="2" id="KW-1185">Reference proteome</keyword>
<dbReference type="EMBL" id="JAPNKA010000001">
    <property type="protein sequence ID" value="MCY1083175.1"/>
    <property type="molecule type" value="Genomic_DNA"/>
</dbReference>
<dbReference type="Proteomes" id="UP001207654">
    <property type="component" value="Unassembled WGS sequence"/>
</dbReference>
<proteinExistence type="predicted"/>
<evidence type="ECO:0000313" key="2">
    <source>
        <dbReference type="Proteomes" id="UP001207654"/>
    </source>
</evidence>
<protein>
    <recommendedName>
        <fullName evidence="3">Lipoprotein</fullName>
    </recommendedName>
</protein>
<sequence length="211" mass="22061">MPPALKTSLIASTLALTACITIGKEKTSAPSSVCASETVELMKKLGVEPGQQGVMHLSAEQPGGTNDYGVYRQGQVTSRLESTLGSLPVGTLIEGMLWMNIGKVQARYTQANTPDGQSYPVCLVLGSSAPGGIYAEAGTTDGAITLPRVSPSPSSGSSSEGLARRPVGLNELIEAGPFHLEIGHIYAMEEAAKAQKEVLQHHLGKLALRIH</sequence>
<comment type="caution">
    <text evidence="1">The sequence shown here is derived from an EMBL/GenBank/DDBJ whole genome shotgun (WGS) entry which is preliminary data.</text>
</comment>
<name>A0ABT4ANB0_9BACT</name>
<dbReference type="RefSeq" id="WP_267541716.1">
    <property type="nucleotide sequence ID" value="NZ_JAPNKA010000001.1"/>
</dbReference>
<evidence type="ECO:0008006" key="3">
    <source>
        <dbReference type="Google" id="ProtNLM"/>
    </source>
</evidence>
<gene>
    <name evidence="1" type="ORF">OV287_52940</name>
</gene>
<organism evidence="1 2">
    <name type="scientific">Archangium lansingense</name>
    <dbReference type="NCBI Taxonomy" id="2995310"/>
    <lineage>
        <taxon>Bacteria</taxon>
        <taxon>Pseudomonadati</taxon>
        <taxon>Myxococcota</taxon>
        <taxon>Myxococcia</taxon>
        <taxon>Myxococcales</taxon>
        <taxon>Cystobacterineae</taxon>
        <taxon>Archangiaceae</taxon>
        <taxon>Archangium</taxon>
    </lineage>
</organism>